<dbReference type="PROSITE" id="PS50043">
    <property type="entry name" value="HTH_LUXR_2"/>
    <property type="match status" value="1"/>
</dbReference>
<dbReference type="GO" id="GO:0003677">
    <property type="term" value="F:DNA binding"/>
    <property type="evidence" value="ECO:0007669"/>
    <property type="project" value="UniProtKB-KW"/>
</dbReference>
<dbReference type="InterPro" id="IPR058245">
    <property type="entry name" value="NreC/VraR/RcsB-like_REC"/>
</dbReference>
<protein>
    <recommendedName>
        <fullName evidence="8">DNA-binding response regulator</fullName>
    </recommendedName>
</protein>
<proteinExistence type="predicted"/>
<evidence type="ECO:0000259" key="4">
    <source>
        <dbReference type="PROSITE" id="PS50043"/>
    </source>
</evidence>
<dbReference type="GO" id="GO:0006355">
    <property type="term" value="P:regulation of DNA-templated transcription"/>
    <property type="evidence" value="ECO:0007669"/>
    <property type="project" value="InterPro"/>
</dbReference>
<dbReference type="InterPro" id="IPR039420">
    <property type="entry name" value="WalR-like"/>
</dbReference>
<evidence type="ECO:0008006" key="8">
    <source>
        <dbReference type="Google" id="ProtNLM"/>
    </source>
</evidence>
<comment type="caution">
    <text evidence="6">The sequence shown here is derived from an EMBL/GenBank/DDBJ whole genome shotgun (WGS) entry which is preliminary data.</text>
</comment>
<dbReference type="Pfam" id="PF00072">
    <property type="entry name" value="Response_reg"/>
    <property type="match status" value="1"/>
</dbReference>
<dbReference type="EMBL" id="PQAP01000085">
    <property type="protein sequence ID" value="PWB72429.1"/>
    <property type="molecule type" value="Genomic_DNA"/>
</dbReference>
<dbReference type="PANTHER" id="PTHR43214">
    <property type="entry name" value="TWO-COMPONENT RESPONSE REGULATOR"/>
    <property type="match status" value="1"/>
</dbReference>
<organism evidence="6 7">
    <name type="scientific">candidate division GN15 bacterium</name>
    <dbReference type="NCBI Taxonomy" id="2072418"/>
    <lineage>
        <taxon>Bacteria</taxon>
        <taxon>candidate division GN15</taxon>
    </lineage>
</organism>
<accession>A0A855X2Q4</accession>
<evidence type="ECO:0000256" key="3">
    <source>
        <dbReference type="PROSITE-ProRule" id="PRU00169"/>
    </source>
</evidence>
<dbReference type="PROSITE" id="PS50110">
    <property type="entry name" value="RESPONSE_REGULATORY"/>
    <property type="match status" value="1"/>
</dbReference>
<dbReference type="SMART" id="SM00448">
    <property type="entry name" value="REC"/>
    <property type="match status" value="1"/>
</dbReference>
<keyword evidence="2" id="KW-0238">DNA-binding</keyword>
<reference evidence="6 7" key="1">
    <citation type="journal article" date="2018" name="ISME J.">
        <title>A methanotrophic archaeon couples anaerobic oxidation of methane to Fe(III) reduction.</title>
        <authorList>
            <person name="Cai C."/>
            <person name="Leu A.O."/>
            <person name="Xie G.J."/>
            <person name="Guo J."/>
            <person name="Feng Y."/>
            <person name="Zhao J.X."/>
            <person name="Tyson G.W."/>
            <person name="Yuan Z."/>
            <person name="Hu S."/>
        </authorList>
    </citation>
    <scope>NUCLEOTIDE SEQUENCE [LARGE SCALE GENOMIC DNA]</scope>
    <source>
        <strain evidence="6">FeB_12</strain>
    </source>
</reference>
<evidence type="ECO:0000313" key="7">
    <source>
        <dbReference type="Proteomes" id="UP000250918"/>
    </source>
</evidence>
<dbReference type="SMART" id="SM00421">
    <property type="entry name" value="HTH_LUXR"/>
    <property type="match status" value="1"/>
</dbReference>
<dbReference type="PRINTS" id="PR00038">
    <property type="entry name" value="HTHLUXR"/>
</dbReference>
<feature type="domain" description="HTH luxR-type" evidence="4">
    <location>
        <begin position="162"/>
        <end position="227"/>
    </location>
</feature>
<evidence type="ECO:0000259" key="5">
    <source>
        <dbReference type="PROSITE" id="PS50110"/>
    </source>
</evidence>
<name>A0A855X2Q4_9BACT</name>
<sequence length="231" mass="25451">MDWTVVSYRLGTTAMTRKVVRIIIIDDQQLVRQGLAGLFQADGGFEVVADYGSGPEAFEQINLHRPEVAIVDIQIPGLDGISVGRRLKQLSPTTEIVYLTSTHSDDQAREAFESGGRSYLLKTCSFEELALATRKAADGDFYLTGPPSSDMIAEYVRPLLSNQRPGGQVTTREKEIARLLADGYSTKEAADVLNISVKTAEAHRASIMKKLNAKNVTDIVKYCIRNQIIET</sequence>
<dbReference type="AlphaFoldDB" id="A0A855X2Q4"/>
<evidence type="ECO:0000256" key="2">
    <source>
        <dbReference type="ARBA" id="ARBA00023125"/>
    </source>
</evidence>
<dbReference type="SUPFAM" id="SSF46894">
    <property type="entry name" value="C-terminal effector domain of the bipartite response regulators"/>
    <property type="match status" value="1"/>
</dbReference>
<dbReference type="InterPro" id="IPR001789">
    <property type="entry name" value="Sig_transdc_resp-reg_receiver"/>
</dbReference>
<feature type="modified residue" description="4-aspartylphosphate" evidence="3">
    <location>
        <position position="72"/>
    </location>
</feature>
<keyword evidence="1 3" id="KW-0597">Phosphoprotein</keyword>
<dbReference type="Gene3D" id="3.40.50.2300">
    <property type="match status" value="1"/>
</dbReference>
<dbReference type="InterPro" id="IPR016032">
    <property type="entry name" value="Sig_transdc_resp-reg_C-effctor"/>
</dbReference>
<dbReference type="InterPro" id="IPR011006">
    <property type="entry name" value="CheY-like_superfamily"/>
</dbReference>
<feature type="domain" description="Response regulatory" evidence="5">
    <location>
        <begin position="21"/>
        <end position="137"/>
    </location>
</feature>
<dbReference type="PANTHER" id="PTHR43214:SF43">
    <property type="entry name" value="TWO-COMPONENT RESPONSE REGULATOR"/>
    <property type="match status" value="1"/>
</dbReference>
<dbReference type="InterPro" id="IPR000792">
    <property type="entry name" value="Tscrpt_reg_LuxR_C"/>
</dbReference>
<evidence type="ECO:0000313" key="6">
    <source>
        <dbReference type="EMBL" id="PWB72429.1"/>
    </source>
</evidence>
<gene>
    <name evidence="6" type="ORF">C3F09_06640</name>
</gene>
<dbReference type="Proteomes" id="UP000250918">
    <property type="component" value="Unassembled WGS sequence"/>
</dbReference>
<dbReference type="Pfam" id="PF00196">
    <property type="entry name" value="GerE"/>
    <property type="match status" value="1"/>
</dbReference>
<dbReference type="CDD" id="cd06170">
    <property type="entry name" value="LuxR_C_like"/>
    <property type="match status" value="1"/>
</dbReference>
<dbReference type="CDD" id="cd17535">
    <property type="entry name" value="REC_NarL-like"/>
    <property type="match status" value="1"/>
</dbReference>
<evidence type="ECO:0000256" key="1">
    <source>
        <dbReference type="ARBA" id="ARBA00022553"/>
    </source>
</evidence>
<dbReference type="GO" id="GO:0000160">
    <property type="term" value="P:phosphorelay signal transduction system"/>
    <property type="evidence" value="ECO:0007669"/>
    <property type="project" value="InterPro"/>
</dbReference>
<dbReference type="SUPFAM" id="SSF52172">
    <property type="entry name" value="CheY-like"/>
    <property type="match status" value="1"/>
</dbReference>